<dbReference type="KEGG" id="vta:A2905"/>
<reference evidence="2 3" key="1">
    <citation type="submission" date="2017-10" db="EMBL/GenBank/DDBJ databases">
        <authorList>
            <person name="Banno H."/>
            <person name="Chua N.-H."/>
        </authorList>
    </citation>
    <scope>NUCLEOTIDE SEQUENCE [LARGE SCALE GENOMIC DNA]</scope>
    <source>
        <strain evidence="2">Vibrio tapetis CECT4600</strain>
    </source>
</reference>
<dbReference type="Proteomes" id="UP000235828">
    <property type="component" value="Chromosome A"/>
</dbReference>
<gene>
    <name evidence="2" type="ORF">VTAP4600_A2905</name>
</gene>
<dbReference type="AlphaFoldDB" id="A0A2N8ZG32"/>
<sequence length="50" mass="5634">MVKTFGCELIRASPKFDGAYSNQLIIKKLAQSIGITIFLIYLGHFVPNYL</sequence>
<evidence type="ECO:0000313" key="2">
    <source>
        <dbReference type="EMBL" id="SON50871.1"/>
    </source>
</evidence>
<organism evidence="2 3">
    <name type="scientific">Vibrio tapetis subsp. tapetis</name>
    <dbReference type="NCBI Taxonomy" id="1671868"/>
    <lineage>
        <taxon>Bacteria</taxon>
        <taxon>Pseudomonadati</taxon>
        <taxon>Pseudomonadota</taxon>
        <taxon>Gammaproteobacteria</taxon>
        <taxon>Vibrionales</taxon>
        <taxon>Vibrionaceae</taxon>
        <taxon>Vibrio</taxon>
    </lineage>
</organism>
<keyword evidence="1" id="KW-0812">Transmembrane</keyword>
<keyword evidence="1" id="KW-0472">Membrane</keyword>
<feature type="transmembrane region" description="Helical" evidence="1">
    <location>
        <begin position="29"/>
        <end position="46"/>
    </location>
</feature>
<proteinExistence type="predicted"/>
<accession>A0A2N8ZG32</accession>
<name>A0A2N8ZG32_9VIBR</name>
<dbReference type="EMBL" id="LT960611">
    <property type="protein sequence ID" value="SON50871.1"/>
    <property type="molecule type" value="Genomic_DNA"/>
</dbReference>
<keyword evidence="3" id="KW-1185">Reference proteome</keyword>
<keyword evidence="1" id="KW-1133">Transmembrane helix</keyword>
<protein>
    <submittedName>
        <fullName evidence="2">Uncharacterized protein</fullName>
    </submittedName>
</protein>
<evidence type="ECO:0000256" key="1">
    <source>
        <dbReference type="SAM" id="Phobius"/>
    </source>
</evidence>
<evidence type="ECO:0000313" key="3">
    <source>
        <dbReference type="Proteomes" id="UP000235828"/>
    </source>
</evidence>